<keyword evidence="1" id="KW-0472">Membrane</keyword>
<organism evidence="2 3">
    <name type="scientific">Candidatus Uhrbacteria bacterium RIFCSPLOWO2_01_FULL_55_36</name>
    <dbReference type="NCBI Taxonomy" id="1802404"/>
    <lineage>
        <taxon>Bacteria</taxon>
        <taxon>Candidatus Uhriibacteriota</taxon>
    </lineage>
</organism>
<comment type="caution">
    <text evidence="2">The sequence shown here is derived from an EMBL/GenBank/DDBJ whole genome shotgun (WGS) entry which is preliminary data.</text>
</comment>
<dbReference type="EMBL" id="MGEM01000018">
    <property type="protein sequence ID" value="OGL84840.1"/>
    <property type="molecule type" value="Genomic_DNA"/>
</dbReference>
<name>A0A1F7V324_9BACT</name>
<evidence type="ECO:0000313" key="2">
    <source>
        <dbReference type="EMBL" id="OGL84840.1"/>
    </source>
</evidence>
<dbReference type="Proteomes" id="UP000177704">
    <property type="component" value="Unassembled WGS sequence"/>
</dbReference>
<evidence type="ECO:0000313" key="3">
    <source>
        <dbReference type="Proteomes" id="UP000177704"/>
    </source>
</evidence>
<feature type="transmembrane region" description="Helical" evidence="1">
    <location>
        <begin position="137"/>
        <end position="156"/>
    </location>
</feature>
<keyword evidence="1" id="KW-0812">Transmembrane</keyword>
<keyword evidence="1" id="KW-1133">Transmembrane helix</keyword>
<dbReference type="AlphaFoldDB" id="A0A1F7V324"/>
<feature type="transmembrane region" description="Helical" evidence="1">
    <location>
        <begin position="64"/>
        <end position="84"/>
    </location>
</feature>
<sequence length="158" mass="18045">MHFEFSPVYITSHATIGIMIGERIGNPVLGFFLGAFSHFICDMIPHGDTQFDAWIARIPRARRAVTYGMAILDLIAMLVMLWFISPTLILTPSVVATTIGTIAPDILWAWYDIAQWKLLAAYQQWHHCLHKVLPRDIPYWLGLLYQTLLVVTLVHLRS</sequence>
<reference evidence="2 3" key="1">
    <citation type="journal article" date="2016" name="Nat. Commun.">
        <title>Thousands of microbial genomes shed light on interconnected biogeochemical processes in an aquifer system.</title>
        <authorList>
            <person name="Anantharaman K."/>
            <person name="Brown C.T."/>
            <person name="Hug L.A."/>
            <person name="Sharon I."/>
            <person name="Castelle C.J."/>
            <person name="Probst A.J."/>
            <person name="Thomas B.C."/>
            <person name="Singh A."/>
            <person name="Wilkins M.J."/>
            <person name="Karaoz U."/>
            <person name="Brodie E.L."/>
            <person name="Williams K.H."/>
            <person name="Hubbard S.S."/>
            <person name="Banfield J.F."/>
        </authorList>
    </citation>
    <scope>NUCLEOTIDE SEQUENCE [LARGE SCALE GENOMIC DNA]</scope>
</reference>
<proteinExistence type="predicted"/>
<evidence type="ECO:0000256" key="1">
    <source>
        <dbReference type="SAM" id="Phobius"/>
    </source>
</evidence>
<accession>A0A1F7V324</accession>
<gene>
    <name evidence="2" type="ORF">A3B36_00360</name>
</gene>
<protein>
    <submittedName>
        <fullName evidence="2">Uncharacterized protein</fullName>
    </submittedName>
</protein>